<accession>A0A9P9ISR9</accession>
<evidence type="ECO:0000313" key="3">
    <source>
        <dbReference type="Proteomes" id="UP000738349"/>
    </source>
</evidence>
<sequence>MPAQKLPNEILQMIVGNLVPSMWNEALFPASHVITKTLIAFTRVCWATYPRATDLLWQYCLRIDSNSKACRFLQCLQSTSVEKFFHHCRHVRLYLEPYEETYPESPPEPDTPDALNPNTADAPEAYQVTFETPPPLYSPLADMPTAIVVRDILLTLAPVLKCLTIDMPLRSLYPEDDVEGVRPILRQGFEPLVHLEEFVSVRDELYLATVEGRSEPQVWATCWPKLRRLALYNLDMDPDSGSWIEIARLPCLELGVFSRADGSGFGEISENDTEQEWMAALSRIRARARRNLQHGDPSSHPLKMVFVDCVEHPQLFTWFASGLDWKTGDITLHTHFIAPGTGSFSTFSEDHDPIELCQDWMKRQIFIGHLWSGIMEVCEVE</sequence>
<protein>
    <submittedName>
        <fullName evidence="2">Uncharacterized protein</fullName>
    </submittedName>
</protein>
<evidence type="ECO:0000313" key="2">
    <source>
        <dbReference type="EMBL" id="KAH7133953.1"/>
    </source>
</evidence>
<name>A0A9P9ISR9_9HYPO</name>
<dbReference type="OrthoDB" id="6365676at2759"/>
<comment type="caution">
    <text evidence="2">The sequence shown here is derived from an EMBL/GenBank/DDBJ whole genome shotgun (WGS) entry which is preliminary data.</text>
</comment>
<keyword evidence="3" id="KW-1185">Reference proteome</keyword>
<gene>
    <name evidence="2" type="ORF">EDB81DRAFT_802855</name>
</gene>
<dbReference type="AlphaFoldDB" id="A0A9P9ISR9"/>
<feature type="region of interest" description="Disordered" evidence="1">
    <location>
        <begin position="100"/>
        <end position="120"/>
    </location>
</feature>
<dbReference type="EMBL" id="JAGMUV010000014">
    <property type="protein sequence ID" value="KAH7133953.1"/>
    <property type="molecule type" value="Genomic_DNA"/>
</dbReference>
<proteinExistence type="predicted"/>
<dbReference type="Proteomes" id="UP000738349">
    <property type="component" value="Unassembled WGS sequence"/>
</dbReference>
<evidence type="ECO:0000256" key="1">
    <source>
        <dbReference type="SAM" id="MobiDB-lite"/>
    </source>
</evidence>
<reference evidence="2" key="1">
    <citation type="journal article" date="2021" name="Nat. Commun.">
        <title>Genetic determinants of endophytism in the Arabidopsis root mycobiome.</title>
        <authorList>
            <person name="Mesny F."/>
            <person name="Miyauchi S."/>
            <person name="Thiergart T."/>
            <person name="Pickel B."/>
            <person name="Atanasova L."/>
            <person name="Karlsson M."/>
            <person name="Huettel B."/>
            <person name="Barry K.W."/>
            <person name="Haridas S."/>
            <person name="Chen C."/>
            <person name="Bauer D."/>
            <person name="Andreopoulos W."/>
            <person name="Pangilinan J."/>
            <person name="LaButti K."/>
            <person name="Riley R."/>
            <person name="Lipzen A."/>
            <person name="Clum A."/>
            <person name="Drula E."/>
            <person name="Henrissat B."/>
            <person name="Kohler A."/>
            <person name="Grigoriev I.V."/>
            <person name="Martin F.M."/>
            <person name="Hacquard S."/>
        </authorList>
    </citation>
    <scope>NUCLEOTIDE SEQUENCE</scope>
    <source>
        <strain evidence="2">MPI-CAGE-AT-0147</strain>
    </source>
</reference>
<organism evidence="2 3">
    <name type="scientific">Dactylonectria macrodidyma</name>
    <dbReference type="NCBI Taxonomy" id="307937"/>
    <lineage>
        <taxon>Eukaryota</taxon>
        <taxon>Fungi</taxon>
        <taxon>Dikarya</taxon>
        <taxon>Ascomycota</taxon>
        <taxon>Pezizomycotina</taxon>
        <taxon>Sordariomycetes</taxon>
        <taxon>Hypocreomycetidae</taxon>
        <taxon>Hypocreales</taxon>
        <taxon>Nectriaceae</taxon>
        <taxon>Dactylonectria</taxon>
    </lineage>
</organism>